<dbReference type="Pfam" id="PF01246">
    <property type="entry name" value="Ribosomal_L24e"/>
    <property type="match status" value="1"/>
</dbReference>
<dbReference type="FunFam" id="2.30.170.20:FF:000001">
    <property type="entry name" value="probable ribosome biogenesis protein RLP24"/>
    <property type="match status" value="1"/>
</dbReference>
<dbReference type="RefSeq" id="XP_007605454.1">
    <property type="nucleotide sequence ID" value="XM_007605392.1"/>
</dbReference>
<evidence type="ECO:0000259" key="6">
    <source>
        <dbReference type="SMART" id="SM00746"/>
    </source>
</evidence>
<dbReference type="CDD" id="cd00472">
    <property type="entry name" value="Ribosomal_L24e_L24"/>
    <property type="match status" value="1"/>
</dbReference>
<keyword evidence="4" id="KW-0539">Nucleus</keyword>
<dbReference type="OMA" id="TCYFCSG"/>
<protein>
    <recommendedName>
        <fullName evidence="6">TRASH domain-containing protein</fullName>
    </recommendedName>
</protein>
<dbReference type="GO" id="GO:0005730">
    <property type="term" value="C:nucleolus"/>
    <property type="evidence" value="ECO:0007669"/>
    <property type="project" value="TreeGrafter"/>
</dbReference>
<comment type="similarity">
    <text evidence="2">Belongs to the eukaryotic ribosomal protein eL24 family.</text>
</comment>
<dbReference type="InterPro" id="IPR023442">
    <property type="entry name" value="Ribosomal_eL24_CS"/>
</dbReference>
<dbReference type="InterPro" id="IPR038630">
    <property type="entry name" value="L24e/L24_sf"/>
</dbReference>
<dbReference type="PANTHER" id="PTHR10792">
    <property type="entry name" value="60S RIBOSOMAL PROTEIN L24"/>
    <property type="match status" value="1"/>
</dbReference>
<gene>
    <name evidence="7" type="ORF">VICG_02009</name>
</gene>
<evidence type="ECO:0000313" key="7">
    <source>
        <dbReference type="EMBL" id="ELA40979.1"/>
    </source>
</evidence>
<evidence type="ECO:0000256" key="4">
    <source>
        <dbReference type="ARBA" id="ARBA00023242"/>
    </source>
</evidence>
<dbReference type="FunCoup" id="L2GK16">
    <property type="interactions" value="206"/>
</dbReference>
<dbReference type="Proteomes" id="UP000011082">
    <property type="component" value="Unassembled WGS sequence"/>
</dbReference>
<feature type="compositionally biased region" description="Basic and acidic residues" evidence="5">
    <location>
        <begin position="142"/>
        <end position="159"/>
    </location>
</feature>
<feature type="domain" description="TRASH" evidence="6">
    <location>
        <begin position="6"/>
        <end position="44"/>
    </location>
</feature>
<sequence length="159" mass="19038">MRIHKCWFCSANIYPGHGTTFVRSDCTVFRFCRPKCFKLFKKRLNPRKIKWTKISRKLANKELINDPIMQFERRVDVPAVYNREVLLQTIDAIPKIAKVKQRRENLFIANRILSRQEESKARDLKFIEKHKHLLSKETIQVEPREAKAHKKTEKEAEYN</sequence>
<dbReference type="EMBL" id="JH370153">
    <property type="protein sequence ID" value="ELA40979.1"/>
    <property type="molecule type" value="Genomic_DNA"/>
</dbReference>
<dbReference type="GO" id="GO:0003735">
    <property type="term" value="F:structural constituent of ribosome"/>
    <property type="evidence" value="ECO:0007669"/>
    <property type="project" value="InterPro"/>
</dbReference>
<evidence type="ECO:0000256" key="5">
    <source>
        <dbReference type="SAM" id="MobiDB-lite"/>
    </source>
</evidence>
<dbReference type="STRING" id="993615.L2GK16"/>
<dbReference type="VEuPathDB" id="MicrosporidiaDB:VICG_02009"/>
<comment type="subcellular location">
    <subcellularLocation>
        <location evidence="1">Nucleus</location>
    </subcellularLocation>
</comment>
<reference evidence="8" key="1">
    <citation type="submission" date="2011-05" db="EMBL/GenBank/DDBJ databases">
        <title>The genome sequence of Vittaforma corneae strain ATCC 50505.</title>
        <authorList>
            <consortium name="The Broad Institute Genome Sequencing Platform"/>
            <person name="Cuomo C."/>
            <person name="Didier E."/>
            <person name="Bowers L."/>
            <person name="Young S.K."/>
            <person name="Zeng Q."/>
            <person name="Gargeya S."/>
            <person name="Fitzgerald M."/>
            <person name="Haas B."/>
            <person name="Abouelleil A."/>
            <person name="Alvarado L."/>
            <person name="Arachchi H.M."/>
            <person name="Berlin A."/>
            <person name="Chapman S.B."/>
            <person name="Gearin G."/>
            <person name="Goldberg J."/>
            <person name="Griggs A."/>
            <person name="Gujja S."/>
            <person name="Hansen M."/>
            <person name="Heiman D."/>
            <person name="Howarth C."/>
            <person name="Larimer J."/>
            <person name="Lui A."/>
            <person name="MacDonald P.J.P."/>
            <person name="McCowen C."/>
            <person name="Montmayeur A."/>
            <person name="Murphy C."/>
            <person name="Neiman D."/>
            <person name="Pearson M."/>
            <person name="Priest M."/>
            <person name="Roberts A."/>
            <person name="Saif S."/>
            <person name="Shea T."/>
            <person name="Sisk P."/>
            <person name="Stolte C."/>
            <person name="Sykes S."/>
            <person name="Wortman J."/>
            <person name="Nusbaum C."/>
            <person name="Birren B."/>
        </authorList>
    </citation>
    <scope>NUCLEOTIDE SEQUENCE [LARGE SCALE GENOMIC DNA]</scope>
    <source>
        <strain evidence="8">ATCC 50505</strain>
    </source>
</reference>
<dbReference type="InterPro" id="IPR056366">
    <property type="entry name" value="Ribosomal_eL24"/>
</dbReference>
<feature type="region of interest" description="Disordered" evidence="5">
    <location>
        <begin position="138"/>
        <end position="159"/>
    </location>
</feature>
<dbReference type="InParanoid" id="L2GK16"/>
<proteinExistence type="inferred from homology"/>
<dbReference type="Gene3D" id="2.30.170.20">
    <property type="entry name" value="Ribosomal protein L24e"/>
    <property type="match status" value="1"/>
</dbReference>
<keyword evidence="8" id="KW-1185">Reference proteome</keyword>
<organism evidence="7 8">
    <name type="scientific">Vittaforma corneae (strain ATCC 50505)</name>
    <name type="common">Microsporidian parasite</name>
    <name type="synonym">Nosema corneum</name>
    <dbReference type="NCBI Taxonomy" id="993615"/>
    <lineage>
        <taxon>Eukaryota</taxon>
        <taxon>Fungi</taxon>
        <taxon>Fungi incertae sedis</taxon>
        <taxon>Microsporidia</taxon>
        <taxon>Nosematidae</taxon>
        <taxon>Vittaforma</taxon>
    </lineage>
</organism>
<evidence type="ECO:0000313" key="8">
    <source>
        <dbReference type="Proteomes" id="UP000011082"/>
    </source>
</evidence>
<dbReference type="SMART" id="SM00746">
    <property type="entry name" value="TRASH"/>
    <property type="match status" value="1"/>
</dbReference>
<dbReference type="AlphaFoldDB" id="L2GK16"/>
<dbReference type="HOGENOM" id="CLU_089419_2_2_1"/>
<accession>L2GK16</accession>
<dbReference type="GeneID" id="19882719"/>
<keyword evidence="3" id="KW-0690">Ribosome biogenesis</keyword>
<evidence type="ECO:0000256" key="2">
    <source>
        <dbReference type="ARBA" id="ARBA00005647"/>
    </source>
</evidence>
<dbReference type="GO" id="GO:0042273">
    <property type="term" value="P:ribosomal large subunit biogenesis"/>
    <property type="evidence" value="ECO:0007669"/>
    <property type="project" value="TreeGrafter"/>
</dbReference>
<dbReference type="PROSITE" id="PS01073">
    <property type="entry name" value="RIBOSOMAL_L24E"/>
    <property type="match status" value="1"/>
</dbReference>
<dbReference type="SUPFAM" id="SSF57716">
    <property type="entry name" value="Glucocorticoid receptor-like (DNA-binding domain)"/>
    <property type="match status" value="1"/>
</dbReference>
<dbReference type="PANTHER" id="PTHR10792:SF8">
    <property type="entry name" value="RIBOSOME BIOGENESIS PROTEIN RLP24-RELATED"/>
    <property type="match status" value="1"/>
</dbReference>
<dbReference type="InterPro" id="IPR000988">
    <property type="entry name" value="Ribosomal_eL24-rel_N"/>
</dbReference>
<dbReference type="OrthoDB" id="10262490at2759"/>
<dbReference type="InterPro" id="IPR011017">
    <property type="entry name" value="TRASH_dom"/>
</dbReference>
<evidence type="ECO:0000256" key="3">
    <source>
        <dbReference type="ARBA" id="ARBA00022517"/>
    </source>
</evidence>
<evidence type="ECO:0000256" key="1">
    <source>
        <dbReference type="ARBA" id="ARBA00004123"/>
    </source>
</evidence>
<name>L2GK16_VITCO</name>